<evidence type="ECO:0000313" key="2">
    <source>
        <dbReference type="Proteomes" id="UP000816034"/>
    </source>
</evidence>
<gene>
    <name evidence="1" type="ORF">C9374_007297</name>
</gene>
<dbReference type="RefSeq" id="XP_044555660.1">
    <property type="nucleotide sequence ID" value="XM_044697248.1"/>
</dbReference>
<evidence type="ECO:0000313" key="1">
    <source>
        <dbReference type="EMBL" id="KAG2393766.1"/>
    </source>
</evidence>
<name>A0AA88H4W0_NAELO</name>
<dbReference type="AlphaFoldDB" id="A0AA88H4W0"/>
<proteinExistence type="predicted"/>
<accession>A0AA88H4W0</accession>
<dbReference type="Proteomes" id="UP000816034">
    <property type="component" value="Unassembled WGS sequence"/>
</dbReference>
<dbReference type="EMBL" id="PYSW02000002">
    <property type="protein sequence ID" value="KAG2393766.1"/>
    <property type="molecule type" value="Genomic_DNA"/>
</dbReference>
<sequence>MIARNIIIIPKHIKHNNKSNSEEMVFRKLNDDEAFNNVNAMNIILEEYYLDYFMMPSTFYDECCNIGFCFIDDDHLKFQTPYCWKYIYRGLNSIRKITESSTHQSQEEMKLLLHLFGCPNPQTLKRIGNKLFKLLFENSQHVSKDSKLRERNFEEIPFSLKFEKVIEETSYQIFKYFTPDGKRLFWNTRAAATIFQQLWHHGIPLQEESVSLLEESPQHSPSLLQIIRLLLDLFVIPYDRGVETNTESDDMVEETQHNDTLILKVLNPIELTIICKAFLKIHQLISILLIR</sequence>
<keyword evidence="2" id="KW-1185">Reference proteome</keyword>
<protein>
    <submittedName>
        <fullName evidence="1">Uncharacterized protein</fullName>
    </submittedName>
</protein>
<dbReference type="GeneID" id="68099751"/>
<organism evidence="1 2">
    <name type="scientific">Naegleria lovaniensis</name>
    <name type="common">Amoeba</name>
    <dbReference type="NCBI Taxonomy" id="51637"/>
    <lineage>
        <taxon>Eukaryota</taxon>
        <taxon>Discoba</taxon>
        <taxon>Heterolobosea</taxon>
        <taxon>Tetramitia</taxon>
        <taxon>Eutetramitia</taxon>
        <taxon>Vahlkampfiidae</taxon>
        <taxon>Naegleria</taxon>
    </lineage>
</organism>
<comment type="caution">
    <text evidence="1">The sequence shown here is derived from an EMBL/GenBank/DDBJ whole genome shotgun (WGS) entry which is preliminary data.</text>
</comment>
<reference evidence="1 2" key="1">
    <citation type="journal article" date="2018" name="BMC Genomics">
        <title>The genome of Naegleria lovaniensis, the basis for a comparative approach to unravel pathogenicity factors of the human pathogenic amoeba N. fowleri.</title>
        <authorList>
            <person name="Liechti N."/>
            <person name="Schurch N."/>
            <person name="Bruggmann R."/>
            <person name="Wittwer M."/>
        </authorList>
    </citation>
    <scope>NUCLEOTIDE SEQUENCE [LARGE SCALE GENOMIC DNA]</scope>
    <source>
        <strain evidence="1 2">ATCC 30569</strain>
    </source>
</reference>